<dbReference type="InterPro" id="IPR017601">
    <property type="entry name" value="DGQHR-contain_dom"/>
</dbReference>
<reference evidence="1 2" key="1">
    <citation type="submission" date="2020-01" db="EMBL/GenBank/DDBJ databases">
        <title>Paenibacillus soybeanensis sp. nov. isolated from the nodules of soybean (Glycine max(L.) Merr).</title>
        <authorList>
            <person name="Wang H."/>
        </authorList>
    </citation>
    <scope>NUCLEOTIDE SEQUENCE [LARGE SCALE GENOMIC DNA]</scope>
    <source>
        <strain evidence="1 2">DSM 23054</strain>
    </source>
</reference>
<dbReference type="Pfam" id="PF14072">
    <property type="entry name" value="DndB"/>
    <property type="match status" value="1"/>
</dbReference>
<sequence>MRGKVSYLGNIISTEALQLTYVKPFDLPTGKGYQRPVDLKRCKDFSFYLSNGADSLFTPILLNAEGNWEFASYDKQRPAFGRLLCKAKASLMDGQHRLGGIKLYVDETNTEINVPFLAFHYLDEDEEIKLFDTINTKAKGIGVSLSKYLRRTTDDTSWIATELITRRESPFYSIASITGKRSNGKHVTLQNLYTLIDLMFKTKSEATKEEKLYMILTYFSVVKEQFSDDWSSYKDSRLTHIVCLNALGISGMHLLSQCYSSENPKQLDITKLIKLVRKLKKFDWSSNGQLKYIKGKSGSKALANDIISVNI</sequence>
<dbReference type="Proteomes" id="UP000558113">
    <property type="component" value="Unassembled WGS sequence"/>
</dbReference>
<dbReference type="OrthoDB" id="9789139at2"/>
<dbReference type="CDD" id="cd16413">
    <property type="entry name" value="DGQHR_domain"/>
    <property type="match status" value="1"/>
</dbReference>
<evidence type="ECO:0000313" key="2">
    <source>
        <dbReference type="Proteomes" id="UP000558113"/>
    </source>
</evidence>
<dbReference type="EMBL" id="JAAAMU010000008">
    <property type="protein sequence ID" value="NBC70806.1"/>
    <property type="molecule type" value="Genomic_DNA"/>
</dbReference>
<gene>
    <name evidence="1" type="ORF">GT003_17535</name>
</gene>
<evidence type="ECO:0000313" key="1">
    <source>
        <dbReference type="EMBL" id="NBC70806.1"/>
    </source>
</evidence>
<dbReference type="InterPro" id="IPR017642">
    <property type="entry name" value="DNA_S_mod_DndB"/>
</dbReference>
<comment type="caution">
    <text evidence="1">The sequence shown here is derived from an EMBL/GenBank/DDBJ whole genome shotgun (WGS) entry which is preliminary data.</text>
</comment>
<dbReference type="NCBIfam" id="TIGR03187">
    <property type="entry name" value="DGQHR"/>
    <property type="match status" value="1"/>
</dbReference>
<proteinExistence type="predicted"/>
<dbReference type="AlphaFoldDB" id="A0A7X4YSH2"/>
<keyword evidence="2" id="KW-1185">Reference proteome</keyword>
<protein>
    <submittedName>
        <fullName evidence="1">DGQHR domain-containing protein</fullName>
    </submittedName>
</protein>
<organism evidence="1 2">
    <name type="scientific">Paenibacillus sacheonensis</name>
    <dbReference type="NCBI Taxonomy" id="742054"/>
    <lineage>
        <taxon>Bacteria</taxon>
        <taxon>Bacillati</taxon>
        <taxon>Bacillota</taxon>
        <taxon>Bacilli</taxon>
        <taxon>Bacillales</taxon>
        <taxon>Paenibacillaceae</taxon>
        <taxon>Paenibacillus</taxon>
    </lineage>
</organism>
<accession>A0A7X4YSH2</accession>
<name>A0A7X4YSH2_9BACL</name>